<organism evidence="1 2">
    <name type="scientific">Cetraspora pellucida</name>
    <dbReference type="NCBI Taxonomy" id="1433469"/>
    <lineage>
        <taxon>Eukaryota</taxon>
        <taxon>Fungi</taxon>
        <taxon>Fungi incertae sedis</taxon>
        <taxon>Mucoromycota</taxon>
        <taxon>Glomeromycotina</taxon>
        <taxon>Glomeromycetes</taxon>
        <taxon>Diversisporales</taxon>
        <taxon>Gigasporaceae</taxon>
        <taxon>Cetraspora</taxon>
    </lineage>
</organism>
<reference evidence="1" key="1">
    <citation type="submission" date="2021-06" db="EMBL/GenBank/DDBJ databases">
        <authorList>
            <person name="Kallberg Y."/>
            <person name="Tangrot J."/>
            <person name="Rosling A."/>
        </authorList>
    </citation>
    <scope>NUCLEOTIDE SEQUENCE</scope>
    <source>
        <strain evidence="1">FL966</strain>
    </source>
</reference>
<keyword evidence="2" id="KW-1185">Reference proteome</keyword>
<feature type="non-terminal residue" evidence="1">
    <location>
        <position position="1"/>
    </location>
</feature>
<dbReference type="EMBL" id="CAJVQA010039871">
    <property type="protein sequence ID" value="CAG8812459.1"/>
    <property type="molecule type" value="Genomic_DNA"/>
</dbReference>
<name>A0A9N9K8H4_9GLOM</name>
<feature type="non-terminal residue" evidence="1">
    <location>
        <position position="55"/>
    </location>
</feature>
<proteinExistence type="predicted"/>
<comment type="caution">
    <text evidence="1">The sequence shown here is derived from an EMBL/GenBank/DDBJ whole genome shotgun (WGS) entry which is preliminary data.</text>
</comment>
<accession>A0A9N9K8H4</accession>
<gene>
    <name evidence="1" type="ORF">CPELLU_LOCUS18800</name>
</gene>
<dbReference type="Proteomes" id="UP000789759">
    <property type="component" value="Unassembled WGS sequence"/>
</dbReference>
<sequence length="55" mass="5877">TIKVFSKFIAKNLPGQILRPPPNGAKEFLGTSEAPSDLFKNLSGLKDLGSFQNSG</sequence>
<protein>
    <submittedName>
        <fullName evidence="1">22671_t:CDS:1</fullName>
    </submittedName>
</protein>
<evidence type="ECO:0000313" key="1">
    <source>
        <dbReference type="EMBL" id="CAG8812459.1"/>
    </source>
</evidence>
<dbReference type="AlphaFoldDB" id="A0A9N9K8H4"/>
<evidence type="ECO:0000313" key="2">
    <source>
        <dbReference type="Proteomes" id="UP000789759"/>
    </source>
</evidence>